<dbReference type="eggNOG" id="COG0477">
    <property type="taxonomic scope" value="Bacteria"/>
</dbReference>
<keyword evidence="9" id="KW-1185">Reference proteome</keyword>
<evidence type="ECO:0000313" key="9">
    <source>
        <dbReference type="Proteomes" id="UP000010467"/>
    </source>
</evidence>
<dbReference type="PANTHER" id="PTHR43124:SF3">
    <property type="entry name" value="CHLORAMPHENICOL EFFLUX PUMP RV0191"/>
    <property type="match status" value="1"/>
</dbReference>
<dbReference type="GO" id="GO:0022857">
    <property type="term" value="F:transmembrane transporter activity"/>
    <property type="evidence" value="ECO:0007669"/>
    <property type="project" value="InterPro"/>
</dbReference>
<dbReference type="KEGG" id="dpd:Deipe_1334"/>
<dbReference type="EMBL" id="CP003382">
    <property type="protein sequence ID" value="AFZ66883.1"/>
    <property type="molecule type" value="Genomic_DNA"/>
</dbReference>
<dbReference type="InterPro" id="IPR050189">
    <property type="entry name" value="MFS_Efflux_Transporters"/>
</dbReference>
<protein>
    <submittedName>
        <fullName evidence="8">Arabinose efflux permease family protein</fullName>
    </submittedName>
</protein>
<feature type="transmembrane region" description="Helical" evidence="6">
    <location>
        <begin position="265"/>
        <end position="284"/>
    </location>
</feature>
<dbReference type="Proteomes" id="UP000010467">
    <property type="component" value="Chromosome"/>
</dbReference>
<keyword evidence="4 6" id="KW-1133">Transmembrane helix</keyword>
<keyword evidence="2" id="KW-1003">Cell membrane</keyword>
<dbReference type="PROSITE" id="PS50850">
    <property type="entry name" value="MFS"/>
    <property type="match status" value="1"/>
</dbReference>
<dbReference type="InterPro" id="IPR036259">
    <property type="entry name" value="MFS_trans_sf"/>
</dbReference>
<reference evidence="9" key="1">
    <citation type="submission" date="2012-03" db="EMBL/GenBank/DDBJ databases">
        <title>Complete sequence of chromosome of Deinococcus peraridilitoris DSM 19664.</title>
        <authorList>
            <person name="Lucas S."/>
            <person name="Copeland A."/>
            <person name="Lapidus A."/>
            <person name="Glavina del Rio T."/>
            <person name="Dalin E."/>
            <person name="Tice H."/>
            <person name="Bruce D."/>
            <person name="Goodwin L."/>
            <person name="Pitluck S."/>
            <person name="Peters L."/>
            <person name="Mikhailova N."/>
            <person name="Lu M."/>
            <person name="Kyrpides N."/>
            <person name="Mavromatis K."/>
            <person name="Ivanova N."/>
            <person name="Brettin T."/>
            <person name="Detter J.C."/>
            <person name="Han C."/>
            <person name="Larimer F."/>
            <person name="Land M."/>
            <person name="Hauser L."/>
            <person name="Markowitz V."/>
            <person name="Cheng J.-F."/>
            <person name="Hugenholtz P."/>
            <person name="Woyke T."/>
            <person name="Wu D."/>
            <person name="Pukall R."/>
            <person name="Steenblock K."/>
            <person name="Brambilla E."/>
            <person name="Klenk H.-P."/>
            <person name="Eisen J.A."/>
        </authorList>
    </citation>
    <scope>NUCLEOTIDE SEQUENCE [LARGE SCALE GENOMIC DNA]</scope>
    <source>
        <strain evidence="9">DSM 19664 / LMG 22246 / CIP 109416 / KR-200</strain>
    </source>
</reference>
<feature type="transmembrane region" description="Helical" evidence="6">
    <location>
        <begin position="12"/>
        <end position="33"/>
    </location>
</feature>
<dbReference type="SUPFAM" id="SSF103473">
    <property type="entry name" value="MFS general substrate transporter"/>
    <property type="match status" value="1"/>
</dbReference>
<evidence type="ECO:0000256" key="1">
    <source>
        <dbReference type="ARBA" id="ARBA00004651"/>
    </source>
</evidence>
<keyword evidence="5 6" id="KW-0472">Membrane</keyword>
<feature type="domain" description="Major facilitator superfamily (MFS) profile" evidence="7">
    <location>
        <begin position="9"/>
        <end position="378"/>
    </location>
</feature>
<dbReference type="InterPro" id="IPR020846">
    <property type="entry name" value="MFS_dom"/>
</dbReference>
<evidence type="ECO:0000256" key="5">
    <source>
        <dbReference type="ARBA" id="ARBA00023136"/>
    </source>
</evidence>
<dbReference type="GO" id="GO:0005886">
    <property type="term" value="C:plasma membrane"/>
    <property type="evidence" value="ECO:0007669"/>
    <property type="project" value="UniProtKB-SubCell"/>
</dbReference>
<dbReference type="Pfam" id="PF07690">
    <property type="entry name" value="MFS_1"/>
    <property type="match status" value="1"/>
</dbReference>
<evidence type="ECO:0000313" key="8">
    <source>
        <dbReference type="EMBL" id="AFZ66883.1"/>
    </source>
</evidence>
<evidence type="ECO:0000256" key="4">
    <source>
        <dbReference type="ARBA" id="ARBA00022989"/>
    </source>
</evidence>
<dbReference type="HOGENOM" id="CLU_054518_0_0_0"/>
<feature type="transmembrane region" description="Helical" evidence="6">
    <location>
        <begin position="290"/>
        <end position="311"/>
    </location>
</feature>
<feature type="transmembrane region" description="Helical" evidence="6">
    <location>
        <begin position="96"/>
        <end position="121"/>
    </location>
</feature>
<accession>K9ZZ05</accession>
<keyword evidence="3 6" id="KW-0812">Transmembrane</keyword>
<evidence type="ECO:0000256" key="2">
    <source>
        <dbReference type="ARBA" id="ARBA00022475"/>
    </source>
</evidence>
<organism evidence="8 9">
    <name type="scientific">Deinococcus peraridilitoris (strain DSM 19664 / LMG 22246 / CIP 109416 / KR-200)</name>
    <dbReference type="NCBI Taxonomy" id="937777"/>
    <lineage>
        <taxon>Bacteria</taxon>
        <taxon>Thermotogati</taxon>
        <taxon>Deinococcota</taxon>
        <taxon>Deinococci</taxon>
        <taxon>Deinococcales</taxon>
        <taxon>Deinococcaceae</taxon>
        <taxon>Deinococcus</taxon>
    </lineage>
</organism>
<evidence type="ECO:0000256" key="6">
    <source>
        <dbReference type="SAM" id="Phobius"/>
    </source>
</evidence>
<evidence type="ECO:0000259" key="7">
    <source>
        <dbReference type="PROSITE" id="PS50850"/>
    </source>
</evidence>
<comment type="subcellular location">
    <subcellularLocation>
        <location evidence="1">Cell membrane</location>
        <topology evidence="1">Multi-pass membrane protein</topology>
    </subcellularLocation>
</comment>
<feature type="transmembrane region" description="Helical" evidence="6">
    <location>
        <begin position="323"/>
        <end position="348"/>
    </location>
</feature>
<name>K9ZZ05_DEIPD</name>
<proteinExistence type="predicted"/>
<dbReference type="RefSeq" id="WP_015235191.1">
    <property type="nucleotide sequence ID" value="NC_019793.1"/>
</dbReference>
<feature type="transmembrane region" description="Helical" evidence="6">
    <location>
        <begin position="235"/>
        <end position="253"/>
    </location>
</feature>
<dbReference type="Gene3D" id="1.20.1250.20">
    <property type="entry name" value="MFS general substrate transporter like domains"/>
    <property type="match status" value="1"/>
</dbReference>
<gene>
    <name evidence="8" type="ordered locus">Deipe_1334</name>
</gene>
<sequence length="400" mass="42084">MPWRQGSLILRLLALLALSEFVRTGFFVVYLPLKGGEVGLSVAAVGLILSVHYLADGVAKGPAGALADRRGMGRLAVAGAALGTLALLVLPNVPSLALSLLVSLAWGLTLTSLWPSVMAAISHYAKPGKQSRALSFASVATAPAIGLGFLGVGLLMQRASGVGYPLLLGAQIAALLLALSVVKLKLPRPRESVRAYRWKRVAVLIPAAFAQTLAPGLLVPIFFPYLRELGLDVTALLLPGLLAVSVGLALLPFTSRLADRRHPRWALLPGLALLALTFALLGSPGVSGKLWVVAPIAGLAYSLFLTGWNGLVARTLPKEHRTAAWGTIMAVEALGYAVGPALGGMMWLRYGATGPFWLGALVFALVQVYYWLPWRGRASRQDSASSEAAPEAARSLSSIK</sequence>
<feature type="transmembrane region" description="Helical" evidence="6">
    <location>
        <begin position="203"/>
        <end position="223"/>
    </location>
</feature>
<feature type="transmembrane region" description="Helical" evidence="6">
    <location>
        <begin position="39"/>
        <end position="59"/>
    </location>
</feature>
<dbReference type="PANTHER" id="PTHR43124">
    <property type="entry name" value="PURINE EFFLUX PUMP PBUE"/>
    <property type="match status" value="1"/>
</dbReference>
<feature type="transmembrane region" description="Helical" evidence="6">
    <location>
        <begin position="162"/>
        <end position="182"/>
    </location>
</feature>
<dbReference type="OrthoDB" id="59622at2"/>
<dbReference type="AlphaFoldDB" id="K9ZZ05"/>
<evidence type="ECO:0000256" key="3">
    <source>
        <dbReference type="ARBA" id="ARBA00022692"/>
    </source>
</evidence>
<feature type="transmembrane region" description="Helical" evidence="6">
    <location>
        <begin position="354"/>
        <end position="372"/>
    </location>
</feature>
<feature type="transmembrane region" description="Helical" evidence="6">
    <location>
        <begin position="71"/>
        <end position="90"/>
    </location>
</feature>
<dbReference type="STRING" id="937777.Deipe_1334"/>
<dbReference type="InterPro" id="IPR011701">
    <property type="entry name" value="MFS"/>
</dbReference>
<feature type="transmembrane region" description="Helical" evidence="6">
    <location>
        <begin position="133"/>
        <end position="156"/>
    </location>
</feature>
<dbReference type="PATRIC" id="fig|937777.3.peg.1338"/>